<dbReference type="Proteomes" id="UP001054252">
    <property type="component" value="Unassembled WGS sequence"/>
</dbReference>
<comment type="caution">
    <text evidence="2">The sequence shown here is derived from an EMBL/GenBank/DDBJ whole genome shotgun (WGS) entry which is preliminary data.</text>
</comment>
<keyword evidence="1" id="KW-0472">Membrane</keyword>
<keyword evidence="1" id="KW-1133">Transmembrane helix</keyword>
<feature type="transmembrane region" description="Helical" evidence="1">
    <location>
        <begin position="27"/>
        <end position="54"/>
    </location>
</feature>
<organism evidence="2 3">
    <name type="scientific">Rubroshorea leprosula</name>
    <dbReference type="NCBI Taxonomy" id="152421"/>
    <lineage>
        <taxon>Eukaryota</taxon>
        <taxon>Viridiplantae</taxon>
        <taxon>Streptophyta</taxon>
        <taxon>Embryophyta</taxon>
        <taxon>Tracheophyta</taxon>
        <taxon>Spermatophyta</taxon>
        <taxon>Magnoliopsida</taxon>
        <taxon>eudicotyledons</taxon>
        <taxon>Gunneridae</taxon>
        <taxon>Pentapetalae</taxon>
        <taxon>rosids</taxon>
        <taxon>malvids</taxon>
        <taxon>Malvales</taxon>
        <taxon>Dipterocarpaceae</taxon>
        <taxon>Rubroshorea</taxon>
    </lineage>
</organism>
<keyword evidence="1" id="KW-0812">Transmembrane</keyword>
<name>A0AAV5J4P9_9ROSI</name>
<proteinExistence type="predicted"/>
<evidence type="ECO:0000313" key="3">
    <source>
        <dbReference type="Proteomes" id="UP001054252"/>
    </source>
</evidence>
<accession>A0AAV5J4P9</accession>
<dbReference type="InterPro" id="IPR009305">
    <property type="entry name" value="Mpo1-like"/>
</dbReference>
<keyword evidence="3" id="KW-1185">Reference proteome</keyword>
<dbReference type="AlphaFoldDB" id="A0AAV5J4P9"/>
<gene>
    <name evidence="2" type="ORF">SLEP1_g17916</name>
</gene>
<dbReference type="Pfam" id="PF06127">
    <property type="entry name" value="Mpo1-like"/>
    <property type="match status" value="1"/>
</dbReference>
<reference evidence="2 3" key="1">
    <citation type="journal article" date="2021" name="Commun. Biol.">
        <title>The genome of Shorea leprosula (Dipterocarpaceae) highlights the ecological relevance of drought in aseasonal tropical rainforests.</title>
        <authorList>
            <person name="Ng K.K.S."/>
            <person name="Kobayashi M.J."/>
            <person name="Fawcett J.A."/>
            <person name="Hatakeyama M."/>
            <person name="Paape T."/>
            <person name="Ng C.H."/>
            <person name="Ang C.C."/>
            <person name="Tnah L.H."/>
            <person name="Lee C.T."/>
            <person name="Nishiyama T."/>
            <person name="Sese J."/>
            <person name="O'Brien M.J."/>
            <person name="Copetti D."/>
            <person name="Mohd Noor M.I."/>
            <person name="Ong R.C."/>
            <person name="Putra M."/>
            <person name="Sireger I.Z."/>
            <person name="Indrioko S."/>
            <person name="Kosugi Y."/>
            <person name="Izuno A."/>
            <person name="Isagi Y."/>
            <person name="Lee S.L."/>
            <person name="Shimizu K.K."/>
        </authorList>
    </citation>
    <scope>NUCLEOTIDE SEQUENCE [LARGE SCALE GENOMIC DNA]</scope>
    <source>
        <strain evidence="2">214</strain>
    </source>
</reference>
<evidence type="ECO:0008006" key="4">
    <source>
        <dbReference type="Google" id="ProtNLM"/>
    </source>
</evidence>
<dbReference type="EMBL" id="BPVZ01000024">
    <property type="protein sequence ID" value="GKV05970.1"/>
    <property type="molecule type" value="Genomic_DNA"/>
</dbReference>
<evidence type="ECO:0000256" key="1">
    <source>
        <dbReference type="SAM" id="Phobius"/>
    </source>
</evidence>
<protein>
    <recommendedName>
        <fullName evidence="4">DUF962 domain-containing protein</fullName>
    </recommendedName>
</protein>
<sequence length="112" mass="13502">MNFRSLDEFWAFYMTQHSKPSTRRWHFAGTLTSILLMIYSVLFNWWFVLFVPVFSHGLAWYSHFFIEGNVPAMFVHPFWSFLCDYKMFGLMLTGKMDREIKRLGKRPILQGF</sequence>
<dbReference type="PANTHER" id="PTHR34205">
    <property type="entry name" value="TRANSMEMBRANE PROTEIN"/>
    <property type="match status" value="1"/>
</dbReference>
<dbReference type="PANTHER" id="PTHR34205:SF2">
    <property type="entry name" value="DUF962 DOMAIN-CONTAINING PROTEIN"/>
    <property type="match status" value="1"/>
</dbReference>
<evidence type="ECO:0000313" key="2">
    <source>
        <dbReference type="EMBL" id="GKV05970.1"/>
    </source>
</evidence>